<dbReference type="PROSITE" id="PS50835">
    <property type="entry name" value="IG_LIKE"/>
    <property type="match status" value="2"/>
</dbReference>
<dbReference type="InterPro" id="IPR003599">
    <property type="entry name" value="Ig_sub"/>
</dbReference>
<accession>A0A6A5DZB2</accession>
<keyword evidence="4" id="KW-1185">Reference proteome</keyword>
<dbReference type="InterPro" id="IPR003598">
    <property type="entry name" value="Ig_sub2"/>
</dbReference>
<dbReference type="EMBL" id="VHII01000024">
    <property type="protein sequence ID" value="KAF1371825.1"/>
    <property type="molecule type" value="Genomic_DNA"/>
</dbReference>
<reference evidence="3 4" key="1">
    <citation type="submission" date="2019-06" db="EMBL/GenBank/DDBJ databases">
        <title>A chromosome-scale genome assembly of the European perch, Perca fluviatilis.</title>
        <authorList>
            <person name="Roques C."/>
            <person name="Zahm M."/>
            <person name="Cabau C."/>
            <person name="Klopp C."/>
            <person name="Bouchez O."/>
            <person name="Donnadieu C."/>
            <person name="Kuhl H."/>
            <person name="Gislard M."/>
            <person name="Guendouz S."/>
            <person name="Journot L."/>
            <person name="Haffray P."/>
            <person name="Bestin A."/>
            <person name="Morvezen R."/>
            <person name="Feron R."/>
            <person name="Wen M."/>
            <person name="Jouanno E."/>
            <person name="Herpin A."/>
            <person name="Schartl M."/>
            <person name="Postlethwait J."/>
            <person name="Schaerlinger B."/>
            <person name="Chardard D."/>
            <person name="Lecocq T."/>
            <person name="Poncet C."/>
            <person name="Jaffrelo L."/>
            <person name="Lampietro C."/>
            <person name="Guiguen Y."/>
        </authorList>
    </citation>
    <scope>NUCLEOTIDE SEQUENCE [LARGE SCALE GENOMIC DNA]</scope>
    <source>
        <tissue evidence="3">Blood</tissue>
    </source>
</reference>
<feature type="domain" description="Ig-like" evidence="2">
    <location>
        <begin position="157"/>
        <end position="236"/>
    </location>
</feature>
<evidence type="ECO:0000313" key="3">
    <source>
        <dbReference type="EMBL" id="KAF1371825.1"/>
    </source>
</evidence>
<dbReference type="GO" id="GO:0038023">
    <property type="term" value="F:signaling receptor activity"/>
    <property type="evidence" value="ECO:0007669"/>
    <property type="project" value="InterPro"/>
</dbReference>
<dbReference type="AlphaFoldDB" id="A0A6A5DZB2"/>
<dbReference type="GO" id="GO:0005886">
    <property type="term" value="C:plasma membrane"/>
    <property type="evidence" value="ECO:0007669"/>
    <property type="project" value="InterPro"/>
</dbReference>
<feature type="signal peptide" evidence="1">
    <location>
        <begin position="1"/>
        <end position="24"/>
    </location>
</feature>
<feature type="chain" id="PRO_5025605653" description="Ig-like domain-containing protein" evidence="1">
    <location>
        <begin position="25"/>
        <end position="236"/>
    </location>
</feature>
<dbReference type="PANTHER" id="PTHR37996">
    <property type="entry name" value="B- AND T-LYMPHOCYTE ATTENUATOR"/>
    <property type="match status" value="1"/>
</dbReference>
<feature type="domain" description="Ig-like" evidence="2">
    <location>
        <begin position="48"/>
        <end position="132"/>
    </location>
</feature>
<dbReference type="InterPro" id="IPR007110">
    <property type="entry name" value="Ig-like_dom"/>
</dbReference>
<dbReference type="InterPro" id="IPR013783">
    <property type="entry name" value="Ig-like_fold"/>
</dbReference>
<protein>
    <recommendedName>
        <fullName evidence="2">Ig-like domain-containing protein</fullName>
    </recommendedName>
</protein>
<keyword evidence="1" id="KW-0732">Signal</keyword>
<dbReference type="Gene3D" id="2.60.40.10">
    <property type="entry name" value="Immunoglobulins"/>
    <property type="match status" value="2"/>
</dbReference>
<gene>
    <name evidence="3" type="ORF">PFLUV_G00273390</name>
</gene>
<feature type="non-terminal residue" evidence="3">
    <location>
        <position position="236"/>
    </location>
</feature>
<comment type="caution">
    <text evidence="3">The sequence shown here is derived from an EMBL/GenBank/DDBJ whole genome shotgun (WGS) entry which is preliminary data.</text>
</comment>
<dbReference type="GO" id="GO:0002768">
    <property type="term" value="P:immune response-regulating cell surface receptor signaling pathway"/>
    <property type="evidence" value="ECO:0007669"/>
    <property type="project" value="InterPro"/>
</dbReference>
<dbReference type="PANTHER" id="PTHR37996:SF1">
    <property type="entry name" value="B- AND T-LYMPHOCYTE ATTENUATOR"/>
    <property type="match status" value="1"/>
</dbReference>
<evidence type="ECO:0000259" key="2">
    <source>
        <dbReference type="PROSITE" id="PS50835"/>
    </source>
</evidence>
<dbReference type="InterPro" id="IPR036179">
    <property type="entry name" value="Ig-like_dom_sf"/>
</dbReference>
<dbReference type="Proteomes" id="UP000465112">
    <property type="component" value="Chromosome 24"/>
</dbReference>
<evidence type="ECO:0000256" key="1">
    <source>
        <dbReference type="SAM" id="SignalP"/>
    </source>
</evidence>
<name>A0A6A5DZB2_PERFL</name>
<dbReference type="SUPFAM" id="SSF48726">
    <property type="entry name" value="Immunoglobulin"/>
    <property type="match status" value="2"/>
</dbReference>
<dbReference type="SMART" id="SM00408">
    <property type="entry name" value="IGc2"/>
    <property type="match status" value="2"/>
</dbReference>
<organism evidence="3 4">
    <name type="scientific">Perca fluviatilis</name>
    <name type="common">European perch</name>
    <dbReference type="NCBI Taxonomy" id="8168"/>
    <lineage>
        <taxon>Eukaryota</taxon>
        <taxon>Metazoa</taxon>
        <taxon>Chordata</taxon>
        <taxon>Craniata</taxon>
        <taxon>Vertebrata</taxon>
        <taxon>Euteleostomi</taxon>
        <taxon>Actinopterygii</taxon>
        <taxon>Neopterygii</taxon>
        <taxon>Teleostei</taxon>
        <taxon>Neoteleostei</taxon>
        <taxon>Acanthomorphata</taxon>
        <taxon>Eupercaria</taxon>
        <taxon>Perciformes</taxon>
        <taxon>Percoidei</taxon>
        <taxon>Percidae</taxon>
        <taxon>Percinae</taxon>
        <taxon>Perca</taxon>
    </lineage>
</organism>
<sequence>MRLNYCLTILHVSILAALFLTLDADSTDSTCDIEIRVRRGTVYEAVLGEDLRIICSVAFCNNSPLTVSWYKYETTKPVPVDVSSSSHIKTEWTHLKPLEGISYLIFQKILRNDSGEYRCQTGGSFSHNINVSVYGTDSTCDIEIRVRRGTVYKALLGEDLRINCPVTFCNNSPLTVSWYKREKTEVPVSVPVDVSSSSHIKTEWTLSKPLEGISYLIFQKILRKDSGEYRCRTGGS</sequence>
<dbReference type="SMART" id="SM00409">
    <property type="entry name" value="IG"/>
    <property type="match status" value="2"/>
</dbReference>
<evidence type="ECO:0000313" key="4">
    <source>
        <dbReference type="Proteomes" id="UP000465112"/>
    </source>
</evidence>
<proteinExistence type="predicted"/>
<dbReference type="InterPro" id="IPR039257">
    <property type="entry name" value="BTLA"/>
</dbReference>